<reference evidence="2" key="1">
    <citation type="submission" date="2020-12" db="EMBL/GenBank/DDBJ databases">
        <title>Hymenobacter sp.</title>
        <authorList>
            <person name="Kim M.K."/>
        </authorList>
    </citation>
    <scope>NUCLEOTIDE SEQUENCE [LARGE SCALE GENOMIC DNA]</scope>
    <source>
        <strain evidence="2">BT553</strain>
    </source>
</reference>
<comment type="caution">
    <text evidence="1">The sequence shown here is derived from an EMBL/GenBank/DDBJ whole genome shotgun (WGS) entry which is preliminary data.</text>
</comment>
<sequence length="219" mass="23083">MNGHAASVAASPERTLAFGYAPLAARRGLVALFDLDDKLAAIVRAAREPLVGQMRLTWWHEALSTLDRSAPPAEPVLTAVASDILRCGVNGRQLAGMIDGWEILLGDEALTDDDLATYAGERGGRLFAVAAQVCGAAASDPAASAGEGWALMDLATHVRDPALAKRARDLADERLASATSVRWSRRGRGLGALALIARSGGNPDPGLLVRLIFHRMTGR</sequence>
<dbReference type="Gene3D" id="1.10.600.10">
    <property type="entry name" value="Farnesyl Diphosphate Synthase"/>
    <property type="match status" value="1"/>
</dbReference>
<name>A0ABS0XM48_9SPHN</name>
<dbReference type="Proteomes" id="UP000640426">
    <property type="component" value="Unassembled WGS sequence"/>
</dbReference>
<evidence type="ECO:0000313" key="2">
    <source>
        <dbReference type="Proteomes" id="UP000640426"/>
    </source>
</evidence>
<protein>
    <submittedName>
        <fullName evidence="1">Squalene/phytoene synthase family protein</fullName>
    </submittedName>
</protein>
<dbReference type="EMBL" id="JAELXS010000002">
    <property type="protein sequence ID" value="MBJ6121122.1"/>
    <property type="molecule type" value="Genomic_DNA"/>
</dbReference>
<dbReference type="SUPFAM" id="SSF48576">
    <property type="entry name" value="Terpenoid synthases"/>
    <property type="match status" value="1"/>
</dbReference>
<proteinExistence type="predicted"/>
<keyword evidence="2" id="KW-1185">Reference proteome</keyword>
<dbReference type="InterPro" id="IPR008949">
    <property type="entry name" value="Isoprenoid_synthase_dom_sf"/>
</dbReference>
<gene>
    <name evidence="1" type="ORF">JAO74_04865</name>
</gene>
<organism evidence="1 2">
    <name type="scientific">Sphingomonas mollis</name>
    <dbReference type="NCBI Taxonomy" id="2795726"/>
    <lineage>
        <taxon>Bacteria</taxon>
        <taxon>Pseudomonadati</taxon>
        <taxon>Pseudomonadota</taxon>
        <taxon>Alphaproteobacteria</taxon>
        <taxon>Sphingomonadales</taxon>
        <taxon>Sphingomonadaceae</taxon>
        <taxon>Sphingomonas</taxon>
    </lineage>
</organism>
<dbReference type="InterPro" id="IPR002060">
    <property type="entry name" value="Squ/phyt_synthse"/>
</dbReference>
<evidence type="ECO:0000313" key="1">
    <source>
        <dbReference type="EMBL" id="MBJ6121122.1"/>
    </source>
</evidence>
<dbReference type="Pfam" id="PF00494">
    <property type="entry name" value="SQS_PSY"/>
    <property type="match status" value="1"/>
</dbReference>
<accession>A0ABS0XM48</accession>